<dbReference type="OrthoDB" id="338231at2759"/>
<name>A0A9N9G267_9GLOM</name>
<dbReference type="Gene3D" id="1.20.58.1030">
    <property type="match status" value="1"/>
</dbReference>
<feature type="compositionally biased region" description="Polar residues" evidence="1">
    <location>
        <begin position="1"/>
        <end position="13"/>
    </location>
</feature>
<dbReference type="CDD" id="cd11711">
    <property type="entry name" value="GINS_A_Sld5"/>
    <property type="match status" value="1"/>
</dbReference>
<dbReference type="PANTHER" id="PTHR21206">
    <property type="entry name" value="SLD5 PROTEIN"/>
    <property type="match status" value="1"/>
</dbReference>
<dbReference type="SUPFAM" id="SSF160059">
    <property type="entry name" value="PriA/YqbF domain"/>
    <property type="match status" value="1"/>
</dbReference>
<sequence length="279" mass="32498">MTTQEFPSTTSASDNNDNINDINVNHNNDSSTTTYHNADSTVEYNNSLSGLDKEDDAEQIINLLDNDNEENEIFLMDIENVVTSHYDNIKQGYINERCAPDLLPYLKNDVEQLLSSLKQLNIRETQIRQTRMRRVTEKDLVELMDKERAYHYLRCYLRTRLTKIESQCALILKRNEYVDRLSDAEKIFALDYMNMINKHFDDLVWKNIPVELREKESDLLVSLDLSRIIFCRVKEDLGELSVSDNNSSQDTIKLEKDGIYALRYETISSYLIDGSIELL</sequence>
<dbReference type="GO" id="GO:0006261">
    <property type="term" value="P:DNA-templated DNA replication"/>
    <property type="evidence" value="ECO:0007669"/>
    <property type="project" value="InterPro"/>
</dbReference>
<dbReference type="GO" id="GO:0000727">
    <property type="term" value="P:double-strand break repair via break-induced replication"/>
    <property type="evidence" value="ECO:0007669"/>
    <property type="project" value="TreeGrafter"/>
</dbReference>
<evidence type="ECO:0000256" key="1">
    <source>
        <dbReference type="SAM" id="MobiDB-lite"/>
    </source>
</evidence>
<reference evidence="3" key="1">
    <citation type="submission" date="2021-06" db="EMBL/GenBank/DDBJ databases">
        <authorList>
            <person name="Kallberg Y."/>
            <person name="Tangrot J."/>
            <person name="Rosling A."/>
        </authorList>
    </citation>
    <scope>NUCLEOTIDE SEQUENCE</scope>
    <source>
        <strain evidence="3">MT106</strain>
    </source>
</reference>
<evidence type="ECO:0000313" key="4">
    <source>
        <dbReference type="Proteomes" id="UP000789831"/>
    </source>
</evidence>
<feature type="region of interest" description="Disordered" evidence="1">
    <location>
        <begin position="1"/>
        <end position="37"/>
    </location>
</feature>
<dbReference type="InterPro" id="IPR036224">
    <property type="entry name" value="GINS_bundle-like_dom_sf"/>
</dbReference>
<organism evidence="3 4">
    <name type="scientific">Ambispora gerdemannii</name>
    <dbReference type="NCBI Taxonomy" id="144530"/>
    <lineage>
        <taxon>Eukaryota</taxon>
        <taxon>Fungi</taxon>
        <taxon>Fungi incertae sedis</taxon>
        <taxon>Mucoromycota</taxon>
        <taxon>Glomeromycotina</taxon>
        <taxon>Glomeromycetes</taxon>
        <taxon>Archaeosporales</taxon>
        <taxon>Ambisporaceae</taxon>
        <taxon>Ambispora</taxon>
    </lineage>
</organism>
<comment type="caution">
    <text evidence="3">The sequence shown here is derived from an EMBL/GenBank/DDBJ whole genome shotgun (WGS) entry which is preliminary data.</text>
</comment>
<accession>A0A9N9G267</accession>
<dbReference type="PANTHER" id="PTHR21206:SF0">
    <property type="entry name" value="DNA REPLICATION COMPLEX GINS PROTEIN SLD5"/>
    <property type="match status" value="1"/>
</dbReference>
<dbReference type="EMBL" id="CAJVPL010001507">
    <property type="protein sequence ID" value="CAG8574470.1"/>
    <property type="molecule type" value="Genomic_DNA"/>
</dbReference>
<dbReference type="InterPro" id="IPR008591">
    <property type="entry name" value="GINS_Sld5"/>
</dbReference>
<dbReference type="GO" id="GO:0000811">
    <property type="term" value="C:GINS complex"/>
    <property type="evidence" value="ECO:0007669"/>
    <property type="project" value="TreeGrafter"/>
</dbReference>
<feature type="compositionally biased region" description="Low complexity" evidence="1">
    <location>
        <begin position="14"/>
        <end position="29"/>
    </location>
</feature>
<protein>
    <submittedName>
        <fullName evidence="3">13568_t:CDS:1</fullName>
    </submittedName>
</protein>
<proteinExistence type="predicted"/>
<dbReference type="Gene3D" id="3.40.5.60">
    <property type="match status" value="1"/>
</dbReference>
<feature type="domain" description="DNA replication complex GINS protein SLD5 C-terminal" evidence="2">
    <location>
        <begin position="224"/>
        <end position="279"/>
    </location>
</feature>
<dbReference type="SUPFAM" id="SSF158573">
    <property type="entry name" value="GINS helical bundle-like"/>
    <property type="match status" value="1"/>
</dbReference>
<evidence type="ECO:0000313" key="3">
    <source>
        <dbReference type="EMBL" id="CAG8574470.1"/>
    </source>
</evidence>
<dbReference type="Pfam" id="PF16922">
    <property type="entry name" value="SLD5_C"/>
    <property type="match status" value="1"/>
</dbReference>
<dbReference type="InterPro" id="IPR031633">
    <property type="entry name" value="SLD5_C"/>
</dbReference>
<dbReference type="AlphaFoldDB" id="A0A9N9G267"/>
<dbReference type="InterPro" id="IPR038749">
    <property type="entry name" value="Sld5_GINS_A"/>
</dbReference>
<dbReference type="Proteomes" id="UP000789831">
    <property type="component" value="Unassembled WGS sequence"/>
</dbReference>
<dbReference type="CDD" id="cd21692">
    <property type="entry name" value="GINS_B_Sld5"/>
    <property type="match status" value="1"/>
</dbReference>
<keyword evidence="4" id="KW-1185">Reference proteome</keyword>
<evidence type="ECO:0000259" key="2">
    <source>
        <dbReference type="Pfam" id="PF16922"/>
    </source>
</evidence>
<gene>
    <name evidence="3" type="ORF">AGERDE_LOCUS7807</name>
</gene>